<feature type="region of interest" description="Disordered" evidence="5">
    <location>
        <begin position="134"/>
        <end position="153"/>
    </location>
</feature>
<evidence type="ECO:0000256" key="5">
    <source>
        <dbReference type="SAM" id="MobiDB-lite"/>
    </source>
</evidence>
<dbReference type="Proteomes" id="UP000601789">
    <property type="component" value="Unassembled WGS sequence"/>
</dbReference>
<dbReference type="Gene3D" id="1.10.760.10">
    <property type="entry name" value="Cytochrome c-like domain"/>
    <property type="match status" value="1"/>
</dbReference>
<evidence type="ECO:0000256" key="1">
    <source>
        <dbReference type="ARBA" id="ARBA00022617"/>
    </source>
</evidence>
<dbReference type="InterPro" id="IPR009056">
    <property type="entry name" value="Cyt_c-like_dom"/>
</dbReference>
<proteinExistence type="predicted"/>
<evidence type="ECO:0000256" key="4">
    <source>
        <dbReference type="PROSITE-ProRule" id="PRU00433"/>
    </source>
</evidence>
<feature type="signal peptide" evidence="6">
    <location>
        <begin position="1"/>
        <end position="24"/>
    </location>
</feature>
<dbReference type="PROSITE" id="PS51007">
    <property type="entry name" value="CYTC"/>
    <property type="match status" value="1"/>
</dbReference>
<feature type="domain" description="Cytochrome c" evidence="7">
    <location>
        <begin position="46"/>
        <end position="128"/>
    </location>
</feature>
<protein>
    <submittedName>
        <fullName evidence="8">C-type cytochrome</fullName>
    </submittedName>
</protein>
<dbReference type="Pfam" id="PF13442">
    <property type="entry name" value="Cytochrome_CBB3"/>
    <property type="match status" value="1"/>
</dbReference>
<comment type="caution">
    <text evidence="8">The sequence shown here is derived from an EMBL/GenBank/DDBJ whole genome shotgun (WGS) entry which is preliminary data.</text>
</comment>
<dbReference type="RefSeq" id="WP_198476684.1">
    <property type="nucleotide sequence ID" value="NZ_JADGMQ010000007.1"/>
</dbReference>
<dbReference type="SUPFAM" id="SSF46626">
    <property type="entry name" value="Cytochrome c"/>
    <property type="match status" value="1"/>
</dbReference>
<keyword evidence="1 4" id="KW-0349">Heme</keyword>
<dbReference type="EMBL" id="JADGMQ010000007">
    <property type="protein sequence ID" value="MBI1621293.1"/>
    <property type="molecule type" value="Genomic_DNA"/>
</dbReference>
<sequence length="153" mass="16217">MKKTALFGVAIFSALAIGINFAAAQEEDSAESKFNYTVVDGKKVDESTLTGYNIYGGSCMACHGPDGLGSSFAPSLVRAVQRRTFEDFAQTIAGGRSLQPGMVMPSFGEDMRVMSHIEDLWNYLGARAEGGLGRGRPRALDADNGEAAADKKG</sequence>
<evidence type="ECO:0000256" key="2">
    <source>
        <dbReference type="ARBA" id="ARBA00022723"/>
    </source>
</evidence>
<dbReference type="InterPro" id="IPR036909">
    <property type="entry name" value="Cyt_c-like_dom_sf"/>
</dbReference>
<reference evidence="8 9" key="1">
    <citation type="submission" date="2020-10" db="EMBL/GenBank/DDBJ databases">
        <title>Aquamicrobium zhengzhouensis sp. nov., a exopolysaccharide producing bacterium isolated from farmland soil.</title>
        <authorList>
            <person name="Wang X."/>
        </authorList>
    </citation>
    <scope>NUCLEOTIDE SEQUENCE [LARGE SCALE GENOMIC DNA]</scope>
    <source>
        <strain evidence="9">cd-1</strain>
    </source>
</reference>
<evidence type="ECO:0000256" key="6">
    <source>
        <dbReference type="SAM" id="SignalP"/>
    </source>
</evidence>
<name>A0ABS0SFT6_9HYPH</name>
<evidence type="ECO:0000259" key="7">
    <source>
        <dbReference type="PROSITE" id="PS51007"/>
    </source>
</evidence>
<keyword evidence="6" id="KW-0732">Signal</keyword>
<accession>A0ABS0SFT6</accession>
<gene>
    <name evidence="8" type="ORF">IOD40_11530</name>
</gene>
<keyword evidence="9" id="KW-1185">Reference proteome</keyword>
<organism evidence="8 9">
    <name type="scientific">Aquamicrobium zhengzhouense</name>
    <dbReference type="NCBI Taxonomy" id="2781738"/>
    <lineage>
        <taxon>Bacteria</taxon>
        <taxon>Pseudomonadati</taxon>
        <taxon>Pseudomonadota</taxon>
        <taxon>Alphaproteobacteria</taxon>
        <taxon>Hyphomicrobiales</taxon>
        <taxon>Phyllobacteriaceae</taxon>
        <taxon>Aquamicrobium</taxon>
    </lineage>
</organism>
<evidence type="ECO:0000313" key="8">
    <source>
        <dbReference type="EMBL" id="MBI1621293.1"/>
    </source>
</evidence>
<evidence type="ECO:0000313" key="9">
    <source>
        <dbReference type="Proteomes" id="UP000601789"/>
    </source>
</evidence>
<evidence type="ECO:0000256" key="3">
    <source>
        <dbReference type="ARBA" id="ARBA00023004"/>
    </source>
</evidence>
<keyword evidence="2 4" id="KW-0479">Metal-binding</keyword>
<feature type="chain" id="PRO_5047289207" evidence="6">
    <location>
        <begin position="25"/>
        <end position="153"/>
    </location>
</feature>
<keyword evidence="3 4" id="KW-0408">Iron</keyword>